<evidence type="ECO:0000313" key="3">
    <source>
        <dbReference type="Proteomes" id="UP001164776"/>
    </source>
</evidence>
<keyword evidence="3" id="KW-1185">Reference proteome</keyword>
<dbReference type="Proteomes" id="UP001164776">
    <property type="component" value="Unassembled WGS sequence"/>
</dbReference>
<dbReference type="AlphaFoldDB" id="A0A9W7X9X9"/>
<evidence type="ECO:0000313" key="2">
    <source>
        <dbReference type="EMBL" id="KAJ1254707.1"/>
    </source>
</evidence>
<evidence type="ECO:0000256" key="1">
    <source>
        <dbReference type="SAM" id="MobiDB-lite"/>
    </source>
</evidence>
<name>A0A9W7X9X9_9POAL</name>
<sequence length="108" mass="12413">MSVRKTSQCPPRTSPSNVARHTLERAQMAHEEFLALCNRKMSFNNKHVFWRDKSFTPSPPIFLSSQRSSPDTKHWPPVAVSVPNQRKPRRRRSTWSTTPGGRGTAHMM</sequence>
<accession>A0A9W7X9X9</accession>
<feature type="region of interest" description="Disordered" evidence="1">
    <location>
        <begin position="61"/>
        <end position="108"/>
    </location>
</feature>
<comment type="caution">
    <text evidence="2">The sequence shown here is derived from an EMBL/GenBank/DDBJ whole genome shotgun (WGS) entry which is preliminary data.</text>
</comment>
<dbReference type="EMBL" id="MU629926">
    <property type="protein sequence ID" value="KAJ1254707.1"/>
    <property type="molecule type" value="Genomic_DNA"/>
</dbReference>
<proteinExistence type="predicted"/>
<feature type="compositionally biased region" description="Polar residues" evidence="1">
    <location>
        <begin position="1"/>
        <end position="19"/>
    </location>
</feature>
<feature type="region of interest" description="Disordered" evidence="1">
    <location>
        <begin position="1"/>
        <end position="21"/>
    </location>
</feature>
<protein>
    <submittedName>
        <fullName evidence="2">Uncharacterized protein</fullName>
    </submittedName>
</protein>
<gene>
    <name evidence="2" type="ORF">BS78_K340600</name>
</gene>
<organism evidence="2 3">
    <name type="scientific">Paspalum vaginatum</name>
    <name type="common">seashore paspalum</name>
    <dbReference type="NCBI Taxonomy" id="158149"/>
    <lineage>
        <taxon>Eukaryota</taxon>
        <taxon>Viridiplantae</taxon>
        <taxon>Streptophyta</taxon>
        <taxon>Embryophyta</taxon>
        <taxon>Tracheophyta</taxon>
        <taxon>Spermatophyta</taxon>
        <taxon>Magnoliopsida</taxon>
        <taxon>Liliopsida</taxon>
        <taxon>Poales</taxon>
        <taxon>Poaceae</taxon>
        <taxon>PACMAD clade</taxon>
        <taxon>Panicoideae</taxon>
        <taxon>Andropogonodae</taxon>
        <taxon>Paspaleae</taxon>
        <taxon>Paspalinae</taxon>
        <taxon>Paspalum</taxon>
    </lineage>
</organism>
<reference evidence="2 3" key="1">
    <citation type="submission" date="2022-10" db="EMBL/GenBank/DDBJ databases">
        <title>WGS assembly of Paspalum vaginatum 540-79.</title>
        <authorList>
            <person name="Sun G."/>
            <person name="Wase N."/>
            <person name="Shu S."/>
            <person name="Jenkins J."/>
            <person name="Zhou B."/>
            <person name="Torres-Rodriguez J."/>
            <person name="Chen C."/>
            <person name="Sandor L."/>
            <person name="Plott C."/>
            <person name="Yoshinga Y."/>
            <person name="Daum C."/>
            <person name="Qi P."/>
            <person name="Barry K."/>
            <person name="Lipzen A."/>
            <person name="Berry L."/>
            <person name="Pedersen C."/>
            <person name="Gottilla T."/>
            <person name="Foltz A."/>
            <person name="Yu H."/>
            <person name="O'Malley R."/>
            <person name="Zhang C."/>
            <person name="Devos K."/>
            <person name="Sigmon B."/>
            <person name="Yu B."/>
            <person name="Obata T."/>
            <person name="Schmutz J."/>
            <person name="Schnable J."/>
        </authorList>
    </citation>
    <scope>NUCLEOTIDE SEQUENCE [LARGE SCALE GENOMIC DNA]</scope>
    <source>
        <strain evidence="3">cv. 540-79</strain>
    </source>
</reference>